<evidence type="ECO:0000313" key="8">
    <source>
        <dbReference type="EMBL" id="ROT64612.1"/>
    </source>
</evidence>
<feature type="transmembrane region" description="Helical" evidence="7">
    <location>
        <begin position="336"/>
        <end position="356"/>
    </location>
</feature>
<feature type="transmembrane region" description="Helical" evidence="7">
    <location>
        <begin position="377"/>
        <end position="396"/>
    </location>
</feature>
<keyword evidence="4 7" id="KW-0472">Membrane</keyword>
<keyword evidence="3 7" id="KW-1133">Transmembrane helix</keyword>
<dbReference type="EMBL" id="QCYY01003223">
    <property type="protein sequence ID" value="ROT64612.1"/>
    <property type="molecule type" value="Genomic_DNA"/>
</dbReference>
<comment type="similarity">
    <text evidence="5">Belongs to the TMEM179 family.</text>
</comment>
<dbReference type="AlphaFoldDB" id="A0A3R7M1F4"/>
<dbReference type="InterPro" id="IPR059010">
    <property type="entry name" value="TMEM179-179B"/>
</dbReference>
<feature type="transmembrane region" description="Helical" evidence="7">
    <location>
        <begin position="278"/>
        <end position="299"/>
    </location>
</feature>
<dbReference type="Proteomes" id="UP000283509">
    <property type="component" value="Unassembled WGS sequence"/>
</dbReference>
<feature type="compositionally biased region" description="Polar residues" evidence="6">
    <location>
        <begin position="214"/>
        <end position="233"/>
    </location>
</feature>
<evidence type="ECO:0000256" key="2">
    <source>
        <dbReference type="ARBA" id="ARBA00022692"/>
    </source>
</evidence>
<reference evidence="8 9" key="1">
    <citation type="submission" date="2018-04" db="EMBL/GenBank/DDBJ databases">
        <authorList>
            <person name="Zhang X."/>
            <person name="Yuan J."/>
            <person name="Li F."/>
            <person name="Xiang J."/>
        </authorList>
    </citation>
    <scope>NUCLEOTIDE SEQUENCE [LARGE SCALE GENOMIC DNA]</scope>
    <source>
        <tissue evidence="8">Muscle</tissue>
    </source>
</reference>
<dbReference type="Pfam" id="PF26158">
    <property type="entry name" value="Claudin_TMEM179-179B"/>
    <property type="match status" value="1"/>
</dbReference>
<comment type="caution">
    <text evidence="8">The sequence shown here is derived from an EMBL/GenBank/DDBJ whole genome shotgun (WGS) entry which is preliminary data.</text>
</comment>
<feature type="compositionally biased region" description="Polar residues" evidence="6">
    <location>
        <begin position="182"/>
        <end position="194"/>
    </location>
</feature>
<feature type="transmembrane region" description="Helical" evidence="7">
    <location>
        <begin position="445"/>
        <end position="468"/>
    </location>
</feature>
<evidence type="ECO:0000256" key="7">
    <source>
        <dbReference type="SAM" id="Phobius"/>
    </source>
</evidence>
<protein>
    <submittedName>
        <fullName evidence="8">Uncharacterized protein</fullName>
    </submittedName>
</protein>
<sequence length="480" mass="53953">MSRNKRREAADTMESSSNYRQYHGSQDNILGGRNRQQEERAAFGDARLSRSTPSVAATHAAPQSPSRRGGRDERRGRSPVRNKIKPDGQAKAQAYRDSRQYNRSPSPARRTTAGNNRSRSPGREARGRNNRGQSPGRYDRGQSPSRNTGARYNRGQSPSRSANVRNNRGQSPNRSQSSNQNTAVRNNRSHSPNRGANERSRGRSPSRNTREQYNRSQSPGRYNGRRNSQLSSSRELDKHIAQPVSHRYEPRHGREEGNILYFDAATLEEETSTARLEVLSIVIHVIVMAASMMITIPMAQVTISWQYVRRRCPLFVDKNPQTDVNWGNENMAPCNVTAFLPLLVAVLSACLAFFHCSILHAWRMRGDPPIVAFSKKYAIATMVITAVQAVLSLTIACTLTDGFRQTCLSFELNPWPDVRPASCREGYNDRDFSYRLQDLHTFSKIIIGLVGAWVCTVATTFLTIIYLIRAKLCACCADDF</sequence>
<evidence type="ECO:0000256" key="6">
    <source>
        <dbReference type="SAM" id="MobiDB-lite"/>
    </source>
</evidence>
<feature type="region of interest" description="Disordered" evidence="6">
    <location>
        <begin position="1"/>
        <end position="252"/>
    </location>
</feature>
<feature type="compositionally biased region" description="Basic and acidic residues" evidence="6">
    <location>
        <begin position="84"/>
        <end position="100"/>
    </location>
</feature>
<gene>
    <name evidence="8" type="ORF">C7M84_017443</name>
</gene>
<reference evidence="8 9" key="2">
    <citation type="submission" date="2019-01" db="EMBL/GenBank/DDBJ databases">
        <title>The decoding of complex shrimp genome reveals the adaptation for benthos swimmer, frequently molting mechanism and breeding impact on genome.</title>
        <authorList>
            <person name="Sun Y."/>
            <person name="Gao Y."/>
            <person name="Yu Y."/>
        </authorList>
    </citation>
    <scope>NUCLEOTIDE SEQUENCE [LARGE SCALE GENOMIC DNA]</scope>
    <source>
        <tissue evidence="8">Muscle</tissue>
    </source>
</reference>
<evidence type="ECO:0000256" key="4">
    <source>
        <dbReference type="ARBA" id="ARBA00023136"/>
    </source>
</evidence>
<evidence type="ECO:0000256" key="3">
    <source>
        <dbReference type="ARBA" id="ARBA00022989"/>
    </source>
</evidence>
<feature type="compositionally biased region" description="Polar residues" evidence="6">
    <location>
        <begin position="142"/>
        <end position="164"/>
    </location>
</feature>
<feature type="compositionally biased region" description="Basic and acidic residues" evidence="6">
    <location>
        <begin position="234"/>
        <end position="252"/>
    </location>
</feature>
<keyword evidence="2 7" id="KW-0812">Transmembrane</keyword>
<proteinExistence type="inferred from homology"/>
<evidence type="ECO:0000256" key="1">
    <source>
        <dbReference type="ARBA" id="ARBA00004141"/>
    </source>
</evidence>
<feature type="compositionally biased region" description="Polar residues" evidence="6">
    <location>
        <begin position="13"/>
        <end position="28"/>
    </location>
</feature>
<keyword evidence="9" id="KW-1185">Reference proteome</keyword>
<feature type="compositionally biased region" description="Polar residues" evidence="6">
    <location>
        <begin position="49"/>
        <end position="66"/>
    </location>
</feature>
<evidence type="ECO:0000256" key="5">
    <source>
        <dbReference type="ARBA" id="ARBA00093776"/>
    </source>
</evidence>
<feature type="compositionally biased region" description="Low complexity" evidence="6">
    <location>
        <begin position="165"/>
        <end position="181"/>
    </location>
</feature>
<organism evidence="8 9">
    <name type="scientific">Penaeus vannamei</name>
    <name type="common">Whiteleg shrimp</name>
    <name type="synonym">Litopenaeus vannamei</name>
    <dbReference type="NCBI Taxonomy" id="6689"/>
    <lineage>
        <taxon>Eukaryota</taxon>
        <taxon>Metazoa</taxon>
        <taxon>Ecdysozoa</taxon>
        <taxon>Arthropoda</taxon>
        <taxon>Crustacea</taxon>
        <taxon>Multicrustacea</taxon>
        <taxon>Malacostraca</taxon>
        <taxon>Eumalacostraca</taxon>
        <taxon>Eucarida</taxon>
        <taxon>Decapoda</taxon>
        <taxon>Dendrobranchiata</taxon>
        <taxon>Penaeoidea</taxon>
        <taxon>Penaeidae</taxon>
        <taxon>Penaeus</taxon>
    </lineage>
</organism>
<dbReference type="OrthoDB" id="6353384at2759"/>
<evidence type="ECO:0000313" key="9">
    <source>
        <dbReference type="Proteomes" id="UP000283509"/>
    </source>
</evidence>
<accession>A0A3R7M1F4</accession>
<name>A0A3R7M1F4_PENVA</name>
<comment type="subcellular location">
    <subcellularLocation>
        <location evidence="1">Membrane</location>
        <topology evidence="1">Multi-pass membrane protein</topology>
    </subcellularLocation>
</comment>